<name>A0A0B4XLN1_9GAMM</name>
<dbReference type="HOGENOM" id="CLU_084603_1_0_6"/>
<gene>
    <name evidence="1" type="ORF">S7S_08050</name>
</gene>
<keyword evidence="2" id="KW-1185">Reference proteome</keyword>
<protein>
    <submittedName>
        <fullName evidence="1">Phosphohistidine phosphatase</fullName>
    </submittedName>
</protein>
<reference evidence="1 2" key="1">
    <citation type="journal article" date="2012" name="J. Bacteriol.">
        <title>Genome sequence of an alkane-degrading bacterium, Alcanivorax pacificus type strain W11-5, isolated from deep sea sediment.</title>
        <authorList>
            <person name="Lai Q."/>
            <person name="Shao Z."/>
        </authorList>
    </citation>
    <scope>NUCLEOTIDE SEQUENCE [LARGE SCALE GENOMIC DNA]</scope>
    <source>
        <strain evidence="1 2">W11-5</strain>
    </source>
</reference>
<dbReference type="CDD" id="cd07067">
    <property type="entry name" value="HP_PGM_like"/>
    <property type="match status" value="1"/>
</dbReference>
<dbReference type="InterPro" id="IPR029033">
    <property type="entry name" value="His_PPase_superfam"/>
</dbReference>
<organism evidence="1 2">
    <name type="scientific">Isoalcanivorax pacificus W11-5</name>
    <dbReference type="NCBI Taxonomy" id="391936"/>
    <lineage>
        <taxon>Bacteria</taxon>
        <taxon>Pseudomonadati</taxon>
        <taxon>Pseudomonadota</taxon>
        <taxon>Gammaproteobacteria</taxon>
        <taxon>Oceanospirillales</taxon>
        <taxon>Alcanivoracaceae</taxon>
        <taxon>Isoalcanivorax</taxon>
    </lineage>
</organism>
<dbReference type="OrthoDB" id="280692at2"/>
<dbReference type="STRING" id="391936.S7S_08050"/>
<proteinExistence type="predicted"/>
<sequence>MRLYVVRHGEAEPQSSSDEARALTGRGRDDVRGLWQALAARGELPGPVYSSPYLRARQTAAEICSVYRRELAGLSELLVPDGRPQEVFDWLLGLPLVDGMVLVSHMPLVAHLVGRIADGADARVPMGVGSVALLDVEVPAVGGGRLIWLRSPGESL</sequence>
<dbReference type="InterPro" id="IPR013078">
    <property type="entry name" value="His_Pase_superF_clade-1"/>
</dbReference>
<dbReference type="AlphaFoldDB" id="A0A0B4XLN1"/>
<dbReference type="EMBL" id="CP004387">
    <property type="protein sequence ID" value="AJD48026.1"/>
    <property type="molecule type" value="Genomic_DNA"/>
</dbReference>
<dbReference type="RefSeq" id="WP_008735862.1">
    <property type="nucleotide sequence ID" value="NZ_CP004387.1"/>
</dbReference>
<dbReference type="KEGG" id="apac:S7S_08050"/>
<dbReference type="Proteomes" id="UP000006764">
    <property type="component" value="Chromosome"/>
</dbReference>
<evidence type="ECO:0000313" key="1">
    <source>
        <dbReference type="EMBL" id="AJD48026.1"/>
    </source>
</evidence>
<dbReference type="Pfam" id="PF00300">
    <property type="entry name" value="His_Phos_1"/>
    <property type="match status" value="1"/>
</dbReference>
<evidence type="ECO:0000313" key="2">
    <source>
        <dbReference type="Proteomes" id="UP000006764"/>
    </source>
</evidence>
<dbReference type="SMART" id="SM00855">
    <property type="entry name" value="PGAM"/>
    <property type="match status" value="1"/>
</dbReference>
<dbReference type="Gene3D" id="3.40.50.1240">
    <property type="entry name" value="Phosphoglycerate mutase-like"/>
    <property type="match status" value="1"/>
</dbReference>
<dbReference type="SUPFAM" id="SSF53254">
    <property type="entry name" value="Phosphoglycerate mutase-like"/>
    <property type="match status" value="1"/>
</dbReference>
<accession>A0A0B4XLN1</accession>